<evidence type="ECO:0000259" key="5">
    <source>
        <dbReference type="SMART" id="SM00093"/>
    </source>
</evidence>
<dbReference type="SMART" id="SM00093">
    <property type="entry name" value="SERPIN"/>
    <property type="match status" value="2"/>
</dbReference>
<evidence type="ECO:0000256" key="4">
    <source>
        <dbReference type="RuleBase" id="RU000411"/>
    </source>
</evidence>
<dbReference type="PANTHER" id="PTHR11461">
    <property type="entry name" value="SERINE PROTEASE INHIBITOR, SERPIN"/>
    <property type="match status" value="1"/>
</dbReference>
<dbReference type="GO" id="GO:0004867">
    <property type="term" value="F:serine-type endopeptidase inhibitor activity"/>
    <property type="evidence" value="ECO:0007669"/>
    <property type="project" value="UniProtKB-KW"/>
</dbReference>
<feature type="domain" description="Serpin" evidence="5">
    <location>
        <begin position="1045"/>
        <end position="1500"/>
    </location>
</feature>
<accession>A0A7R8VBS6</accession>
<dbReference type="SUPFAM" id="SSF56574">
    <property type="entry name" value="Serpins"/>
    <property type="match status" value="2"/>
</dbReference>
<evidence type="ECO:0000256" key="2">
    <source>
        <dbReference type="ARBA" id="ARBA00022690"/>
    </source>
</evidence>
<protein>
    <recommendedName>
        <fullName evidence="5">Serpin domain-containing protein</fullName>
    </recommendedName>
</protein>
<evidence type="ECO:0000313" key="6">
    <source>
        <dbReference type="EMBL" id="CAD7195494.1"/>
    </source>
</evidence>
<evidence type="ECO:0000256" key="1">
    <source>
        <dbReference type="ARBA" id="ARBA00009500"/>
    </source>
</evidence>
<dbReference type="InterPro" id="IPR000215">
    <property type="entry name" value="Serpin_fam"/>
</dbReference>
<dbReference type="Gene3D" id="2.30.39.10">
    <property type="entry name" value="Alpha-1-antitrypsin, domain 1"/>
    <property type="match status" value="2"/>
</dbReference>
<dbReference type="Pfam" id="PF00079">
    <property type="entry name" value="Serpin"/>
    <property type="match status" value="5"/>
</dbReference>
<name>A0A7R8VBS6_TIMDO</name>
<dbReference type="InterPro" id="IPR042178">
    <property type="entry name" value="Serpin_sf_1"/>
</dbReference>
<dbReference type="CDD" id="cd00172">
    <property type="entry name" value="serpin"/>
    <property type="match status" value="2"/>
</dbReference>
<dbReference type="GO" id="GO:0005615">
    <property type="term" value="C:extracellular space"/>
    <property type="evidence" value="ECO:0007669"/>
    <property type="project" value="InterPro"/>
</dbReference>
<gene>
    <name evidence="6" type="ORF">TDIB3V08_LOCUS1878</name>
</gene>
<feature type="domain" description="Serpin" evidence="5">
    <location>
        <begin position="502"/>
        <end position="818"/>
    </location>
</feature>
<keyword evidence="2" id="KW-0646">Protease inhibitor</keyword>
<sequence length="1503" mass="167977">MGLILLTLLVTSHGLPRRSRSLTDFVGEGTNELAIAVLQLFPMMTILLGYCADCRTVRRPCCFHAFLNVNYTTRPAQTPGYVDSETNLAFSPLGYSALLAILAEGAKGETRNQLVNALHLPQEDQVTRNTYKNVLSRLQTKNELNAPEFRNWFYVYKNFSVEQSYKDILLHNYLTEVKNIEHVSYEDQIRDVTKPNKELEALMEMDKDSIRSPDKEVAMPEMTKEKQEIMAIKAEVQKIEEQIKPDASMELMITNETSDHIKNESMKTDEGKREEGPVKEGVMKEGIMQEEMMKGEGMKAGTIQDDTIKEKLAPEKNELLTVGSDMQAGAMMEQSMMHDALKEGEMIQEAMRMEAQMGSMHEIIKEQIPAMSEMVKGGSEMSNTENEKIGAEMSNMGQEKIEPEMIGMEKETIEPEMSNMEKEKIKPEMINMEKETIEPEMSIMGQEKIEPEMIGMGQEKIEPEMIGMGQEKIEPEMIGMQKEKIDPEMSNMEKEKIEPEMSNMEKENSEITTIVDMQKPQAGSVMMQVADKEMDKPLESEMDKNKLGMEKLDKEMLKRIKRVAEFLRGDRGLLQDPDVTSGLSGNNIVKKSSEKPDSIMVVFNALYYRGSWATPFSGQRADLPDHFYTSDTEKITVPTMHVQDTFNIGLIPDLDSVAIELPYKGGRYSLVVLLPNQRTGLRPLIADHLTADTLKNLDKYMSPKEVRVCLPSFEIGTTTKPIEPLKKFGVVDVFNPDAANLSGISQESGLYVDELVQYVAIRVDKRESSANYLTSSSSIPVESREGDYERFVADHPFLYFVKDHVDDIIVVAGKPAIKPYQPSSRRLLERIVPTSKGRRVSYRQHSESSGVAKLRVLCEILDCILSHFMLSDKTTAGLPWFGSRLTSALRTPPFPPPLHLLKSRDVRRHTQDDEMMSGDVGKARKAVMERVVSRYQANVRVCCYSQTTANVQTCFVPSSTSKTFNIIGHLKDSVHTLGSVRVAAPPGAEHTGSAIVSLTPQEDWVESQTLRGILVSLWTLILCYGVTLAAFDNKRLADSANKFSVELLKAVCSQNRDGNVIISPVSVSTLLALLDQGSHDTTRQQLESVLNLSTEEARQGYGGLVHSLKSRAPNASLPVLEVANHLFVARGWSVRPEFRHTASRDFLSGVEEVTFGSGSGAVAINSWATAATHGRIGAIVPPEFREEKNPLRRSFLPYVWLCIRLPLRLKRVLQRPMSVSTCPEGLPHDTVMVLANAIFFKGLWLKPFKKAFTTEHIFSPQPGVMMSVPFMEQEGDFVFGDDPNLGAKWIELPFNSAVNCRSAPKKQRGYYNTEQLNTVQLTLNSGQTSVSTGSTPSYSLSDNFDRGEEFSMVVVLPNERHGLNKLIDRLTATDLSNMASTRTNKRVRLFLPRFKLNSQSQLIPVLQQLGVTDIFNASSKLAGITTSTEPLKVSNVFQKAEIEIDEEGGTASAATVVIVNTLSLVIYPEQVMFQADHPFLAVIIDRVNSVPLFIARVADPSTP</sequence>
<organism evidence="6">
    <name type="scientific">Timema douglasi</name>
    <name type="common">Walking stick</name>
    <dbReference type="NCBI Taxonomy" id="61478"/>
    <lineage>
        <taxon>Eukaryota</taxon>
        <taxon>Metazoa</taxon>
        <taxon>Ecdysozoa</taxon>
        <taxon>Arthropoda</taxon>
        <taxon>Hexapoda</taxon>
        <taxon>Insecta</taxon>
        <taxon>Pterygota</taxon>
        <taxon>Neoptera</taxon>
        <taxon>Polyneoptera</taxon>
        <taxon>Phasmatodea</taxon>
        <taxon>Timematodea</taxon>
        <taxon>Timematoidea</taxon>
        <taxon>Timematidae</taxon>
        <taxon>Timema</taxon>
    </lineage>
</organism>
<dbReference type="Gene3D" id="3.30.497.10">
    <property type="entry name" value="Antithrombin, subunit I, domain 2"/>
    <property type="match status" value="3"/>
</dbReference>
<dbReference type="Gene3D" id="6.20.40.10">
    <property type="match status" value="1"/>
</dbReference>
<dbReference type="InterPro" id="IPR036186">
    <property type="entry name" value="Serpin_sf"/>
</dbReference>
<reference evidence="6" key="1">
    <citation type="submission" date="2020-11" db="EMBL/GenBank/DDBJ databases">
        <authorList>
            <person name="Tran Van P."/>
        </authorList>
    </citation>
    <scope>NUCLEOTIDE SEQUENCE</scope>
</reference>
<dbReference type="PANTHER" id="PTHR11461:SF211">
    <property type="entry name" value="GH10112P-RELATED"/>
    <property type="match status" value="1"/>
</dbReference>
<proteinExistence type="inferred from homology"/>
<dbReference type="EMBL" id="OA564768">
    <property type="protein sequence ID" value="CAD7195494.1"/>
    <property type="molecule type" value="Genomic_DNA"/>
</dbReference>
<dbReference type="InterPro" id="IPR042185">
    <property type="entry name" value="Serpin_sf_2"/>
</dbReference>
<keyword evidence="3" id="KW-0722">Serine protease inhibitor</keyword>
<comment type="similarity">
    <text evidence="1 4">Belongs to the serpin family.</text>
</comment>
<dbReference type="InterPro" id="IPR023796">
    <property type="entry name" value="Serpin_dom"/>
</dbReference>
<evidence type="ECO:0000256" key="3">
    <source>
        <dbReference type="ARBA" id="ARBA00022900"/>
    </source>
</evidence>